<gene>
    <name evidence="3" type="ORF">NP233_g2505</name>
</gene>
<evidence type="ECO:0000313" key="4">
    <source>
        <dbReference type="Proteomes" id="UP001213000"/>
    </source>
</evidence>
<reference evidence="3" key="1">
    <citation type="submission" date="2022-07" db="EMBL/GenBank/DDBJ databases">
        <title>Genome Sequence of Leucocoprinus birnbaumii.</title>
        <authorList>
            <person name="Buettner E."/>
        </authorList>
    </citation>
    <scope>NUCLEOTIDE SEQUENCE</scope>
    <source>
        <strain evidence="3">VT141</strain>
    </source>
</reference>
<dbReference type="SUPFAM" id="SSF53335">
    <property type="entry name" value="S-adenosyl-L-methionine-dependent methyltransferases"/>
    <property type="match status" value="1"/>
</dbReference>
<dbReference type="InterPro" id="IPR013216">
    <property type="entry name" value="Methyltransf_11"/>
</dbReference>
<dbReference type="EMBL" id="JANIEX010000107">
    <property type="protein sequence ID" value="KAJ3573307.1"/>
    <property type="molecule type" value="Genomic_DNA"/>
</dbReference>
<dbReference type="AlphaFoldDB" id="A0AAD5W4F3"/>
<protein>
    <recommendedName>
        <fullName evidence="2">Methyltransferase type 11 domain-containing protein</fullName>
    </recommendedName>
</protein>
<proteinExistence type="predicted"/>
<feature type="region of interest" description="Disordered" evidence="1">
    <location>
        <begin position="1"/>
        <end position="32"/>
    </location>
</feature>
<comment type="caution">
    <text evidence="3">The sequence shown here is derived from an EMBL/GenBank/DDBJ whole genome shotgun (WGS) entry which is preliminary data.</text>
</comment>
<keyword evidence="4" id="KW-1185">Reference proteome</keyword>
<feature type="compositionally biased region" description="Basic residues" evidence="1">
    <location>
        <begin position="13"/>
        <end position="30"/>
    </location>
</feature>
<accession>A0AAD5W4F3</accession>
<dbReference type="Gene3D" id="3.40.50.150">
    <property type="entry name" value="Vaccinia Virus protein VP39"/>
    <property type="match status" value="1"/>
</dbReference>
<dbReference type="GO" id="GO:0008757">
    <property type="term" value="F:S-adenosylmethionine-dependent methyltransferase activity"/>
    <property type="evidence" value="ECO:0007669"/>
    <property type="project" value="InterPro"/>
</dbReference>
<evidence type="ECO:0000259" key="2">
    <source>
        <dbReference type="Pfam" id="PF08241"/>
    </source>
</evidence>
<name>A0AAD5W4F3_9AGAR</name>
<evidence type="ECO:0000313" key="3">
    <source>
        <dbReference type="EMBL" id="KAJ3573307.1"/>
    </source>
</evidence>
<dbReference type="Proteomes" id="UP001213000">
    <property type="component" value="Unassembled WGS sequence"/>
</dbReference>
<evidence type="ECO:0000256" key="1">
    <source>
        <dbReference type="SAM" id="MobiDB-lite"/>
    </source>
</evidence>
<dbReference type="CDD" id="cd02440">
    <property type="entry name" value="AdoMet_MTases"/>
    <property type="match status" value="1"/>
</dbReference>
<dbReference type="Pfam" id="PF08241">
    <property type="entry name" value="Methyltransf_11"/>
    <property type="match status" value="1"/>
</dbReference>
<dbReference type="InterPro" id="IPR029063">
    <property type="entry name" value="SAM-dependent_MTases_sf"/>
</dbReference>
<dbReference type="PANTHER" id="PTHR43861">
    <property type="entry name" value="TRANS-ACONITATE 2-METHYLTRANSFERASE-RELATED"/>
    <property type="match status" value="1"/>
</dbReference>
<sequence>MSHSQTTQDNTPQHHHHHHVIHHGHAHGHHHDSVAQANKEYFDDLDADFDKIPHVKDRAVRVVQAILKAYPLDKENTTAMDFACGRVSLEMVPYVKSILGVDISERMVARFNENLSGTNASATCIELKGEEGELSGAKFDIIFCSSAYHHFASVDGVTRILASFLNPGGALIIADMIHKEEGYEFMANVGHAVPHKHGLSKTDIQRAFDGAGLSLKSFEDIPEPTDYNDVQLFLAVGEKTSS</sequence>
<organism evidence="3 4">
    <name type="scientific">Leucocoprinus birnbaumii</name>
    <dbReference type="NCBI Taxonomy" id="56174"/>
    <lineage>
        <taxon>Eukaryota</taxon>
        <taxon>Fungi</taxon>
        <taxon>Dikarya</taxon>
        <taxon>Basidiomycota</taxon>
        <taxon>Agaricomycotina</taxon>
        <taxon>Agaricomycetes</taxon>
        <taxon>Agaricomycetidae</taxon>
        <taxon>Agaricales</taxon>
        <taxon>Agaricineae</taxon>
        <taxon>Agaricaceae</taxon>
        <taxon>Leucocoprinus</taxon>
    </lineage>
</organism>
<feature type="domain" description="Methyltransferase type 11" evidence="2">
    <location>
        <begin position="81"/>
        <end position="173"/>
    </location>
</feature>
<feature type="compositionally biased region" description="Polar residues" evidence="1">
    <location>
        <begin position="1"/>
        <end position="11"/>
    </location>
</feature>